<evidence type="ECO:0000313" key="3">
    <source>
        <dbReference type="EMBL" id="KAH3852138.1"/>
    </source>
</evidence>
<feature type="compositionally biased region" description="Polar residues" evidence="2">
    <location>
        <begin position="48"/>
        <end position="59"/>
    </location>
</feature>
<comment type="caution">
    <text evidence="3">The sequence shown here is derived from an EMBL/GenBank/DDBJ whole genome shotgun (WGS) entry which is preliminary data.</text>
</comment>
<sequence length="301" mass="34256">MPPKKKDTGNPQRINISTGKNKKRKNAQVFPDNLNANSLPEKRPDSRVSPSNTMSSQPQPGLFQPMNMSSMGNMSNYQTQPGAFYTPQQMNIPHNTQYVNASPQFQSSAPQVNSTYNDTFQKTVLDQLMSLDNRLNKLDSIEKQLSTLTTKLGNMDTRVTTLECKVKDVDTRVKEVEVSRAFDSQTCEDLKSKNIELDKALQTERAKVAELASELKTLNSVSDDIEDLRARSMRCNLLFHGFPEEKSHEARKSEHCAKLVLDYLNDKLEIARAHENIKIERAHRLGAKYDFFANRDQWLLC</sequence>
<keyword evidence="1" id="KW-0175">Coiled coil</keyword>
<evidence type="ECO:0000256" key="2">
    <source>
        <dbReference type="SAM" id="MobiDB-lite"/>
    </source>
</evidence>
<proteinExistence type="predicted"/>
<accession>A0A9D4L6H3</accession>
<keyword evidence="4" id="KW-1185">Reference proteome</keyword>
<organism evidence="3 4">
    <name type="scientific">Dreissena polymorpha</name>
    <name type="common">Zebra mussel</name>
    <name type="synonym">Mytilus polymorpha</name>
    <dbReference type="NCBI Taxonomy" id="45954"/>
    <lineage>
        <taxon>Eukaryota</taxon>
        <taxon>Metazoa</taxon>
        <taxon>Spiralia</taxon>
        <taxon>Lophotrochozoa</taxon>
        <taxon>Mollusca</taxon>
        <taxon>Bivalvia</taxon>
        <taxon>Autobranchia</taxon>
        <taxon>Heteroconchia</taxon>
        <taxon>Euheterodonta</taxon>
        <taxon>Imparidentia</taxon>
        <taxon>Neoheterodontei</taxon>
        <taxon>Myida</taxon>
        <taxon>Dreissenoidea</taxon>
        <taxon>Dreissenidae</taxon>
        <taxon>Dreissena</taxon>
    </lineage>
</organism>
<evidence type="ECO:0000256" key="1">
    <source>
        <dbReference type="SAM" id="Coils"/>
    </source>
</evidence>
<feature type="region of interest" description="Disordered" evidence="2">
    <location>
        <begin position="1"/>
        <end position="63"/>
    </location>
</feature>
<dbReference type="EMBL" id="JAIWYP010000003">
    <property type="protein sequence ID" value="KAH3852138.1"/>
    <property type="molecule type" value="Genomic_DNA"/>
</dbReference>
<dbReference type="Gene3D" id="3.30.70.1820">
    <property type="entry name" value="L1 transposable element, RRM domain"/>
    <property type="match status" value="1"/>
</dbReference>
<dbReference type="AlphaFoldDB" id="A0A9D4L6H3"/>
<reference evidence="3" key="2">
    <citation type="submission" date="2020-11" db="EMBL/GenBank/DDBJ databases">
        <authorList>
            <person name="McCartney M.A."/>
            <person name="Auch B."/>
            <person name="Kono T."/>
            <person name="Mallez S."/>
            <person name="Becker A."/>
            <person name="Gohl D.M."/>
            <person name="Silverstein K.A.T."/>
            <person name="Koren S."/>
            <person name="Bechman K.B."/>
            <person name="Herman A."/>
            <person name="Abrahante J.E."/>
            <person name="Garbe J."/>
        </authorList>
    </citation>
    <scope>NUCLEOTIDE SEQUENCE</scope>
    <source>
        <strain evidence="3">Duluth1</strain>
        <tissue evidence="3">Whole animal</tissue>
    </source>
</reference>
<feature type="coiled-coil region" evidence="1">
    <location>
        <begin position="187"/>
        <end position="231"/>
    </location>
</feature>
<evidence type="ECO:0000313" key="4">
    <source>
        <dbReference type="Proteomes" id="UP000828390"/>
    </source>
</evidence>
<name>A0A9D4L6H3_DREPO</name>
<reference evidence="3" key="1">
    <citation type="journal article" date="2019" name="bioRxiv">
        <title>The Genome of the Zebra Mussel, Dreissena polymorpha: A Resource for Invasive Species Research.</title>
        <authorList>
            <person name="McCartney M.A."/>
            <person name="Auch B."/>
            <person name="Kono T."/>
            <person name="Mallez S."/>
            <person name="Zhang Y."/>
            <person name="Obille A."/>
            <person name="Becker A."/>
            <person name="Abrahante J.E."/>
            <person name="Garbe J."/>
            <person name="Badalamenti J.P."/>
            <person name="Herman A."/>
            <person name="Mangelson H."/>
            <person name="Liachko I."/>
            <person name="Sullivan S."/>
            <person name="Sone E.D."/>
            <person name="Koren S."/>
            <person name="Silverstein K.A.T."/>
            <person name="Beckman K.B."/>
            <person name="Gohl D.M."/>
        </authorList>
    </citation>
    <scope>NUCLEOTIDE SEQUENCE</scope>
    <source>
        <strain evidence="3">Duluth1</strain>
        <tissue evidence="3">Whole animal</tissue>
    </source>
</reference>
<gene>
    <name evidence="3" type="ORF">DPMN_094637</name>
</gene>
<protein>
    <submittedName>
        <fullName evidence="3">Uncharacterized protein</fullName>
    </submittedName>
</protein>
<dbReference type="Proteomes" id="UP000828390">
    <property type="component" value="Unassembled WGS sequence"/>
</dbReference>
<feature type="compositionally biased region" description="Polar residues" evidence="2">
    <location>
        <begin position="9"/>
        <end position="19"/>
    </location>
</feature>
<dbReference type="Gene3D" id="1.20.5.340">
    <property type="match status" value="1"/>
</dbReference>